<keyword evidence="4" id="KW-1185">Reference proteome</keyword>
<organism evidence="3 4">
    <name type="scientific">Lyophyllum shimeji</name>
    <name type="common">Hon-shimeji</name>
    <name type="synonym">Tricholoma shimeji</name>
    <dbReference type="NCBI Taxonomy" id="47721"/>
    <lineage>
        <taxon>Eukaryota</taxon>
        <taxon>Fungi</taxon>
        <taxon>Dikarya</taxon>
        <taxon>Basidiomycota</taxon>
        <taxon>Agaricomycotina</taxon>
        <taxon>Agaricomycetes</taxon>
        <taxon>Agaricomycetidae</taxon>
        <taxon>Agaricales</taxon>
        <taxon>Tricholomatineae</taxon>
        <taxon>Lyophyllaceae</taxon>
        <taxon>Lyophyllum</taxon>
    </lineage>
</organism>
<accession>A0A9P3PER3</accession>
<sequence>MRSLSLTFAVFAGSVLAQTSLYIPGLDNQPIIADIIGVDGQGRTTWALHQGPLTDGADGGLPGTATLVEGANDAAFTYVPPGGEFTMGTECSLSGDLAICSATVSGQVVTETETASRILVQAGTTAAPSSPTGQTSTTSPPSPPPSNSNNPAQTSKNTSSAPNPTNTNTPNSGNTLVPLLTGLFISAATVTMFLQI</sequence>
<feature type="compositionally biased region" description="Low complexity" evidence="1">
    <location>
        <begin position="124"/>
        <end position="139"/>
    </location>
</feature>
<protein>
    <submittedName>
        <fullName evidence="3">Uncharacterized protein</fullName>
    </submittedName>
</protein>
<evidence type="ECO:0000256" key="1">
    <source>
        <dbReference type="SAM" id="MobiDB-lite"/>
    </source>
</evidence>
<feature type="region of interest" description="Disordered" evidence="1">
    <location>
        <begin position="123"/>
        <end position="173"/>
    </location>
</feature>
<evidence type="ECO:0000313" key="4">
    <source>
        <dbReference type="Proteomes" id="UP001063166"/>
    </source>
</evidence>
<feature type="chain" id="PRO_5040469629" evidence="2">
    <location>
        <begin position="18"/>
        <end position="196"/>
    </location>
</feature>
<dbReference type="OrthoDB" id="4991875at2759"/>
<feature type="compositionally biased region" description="Low complexity" evidence="1">
    <location>
        <begin position="147"/>
        <end position="173"/>
    </location>
</feature>
<evidence type="ECO:0000313" key="3">
    <source>
        <dbReference type="EMBL" id="GLB34597.1"/>
    </source>
</evidence>
<dbReference type="Proteomes" id="UP001063166">
    <property type="component" value="Unassembled WGS sequence"/>
</dbReference>
<comment type="caution">
    <text evidence="3">The sequence shown here is derived from an EMBL/GenBank/DDBJ whole genome shotgun (WGS) entry which is preliminary data.</text>
</comment>
<evidence type="ECO:0000256" key="2">
    <source>
        <dbReference type="SAM" id="SignalP"/>
    </source>
</evidence>
<gene>
    <name evidence="3" type="ORF">LshimejAT787_0201620</name>
</gene>
<proteinExistence type="predicted"/>
<name>A0A9P3PER3_LYOSH</name>
<dbReference type="AlphaFoldDB" id="A0A9P3PER3"/>
<reference evidence="3" key="1">
    <citation type="submission" date="2022-07" db="EMBL/GenBank/DDBJ databases">
        <title>The genome of Lyophyllum shimeji provides insight into the initial evolution of ectomycorrhizal fungal genome.</title>
        <authorList>
            <person name="Kobayashi Y."/>
            <person name="Shibata T."/>
            <person name="Hirakawa H."/>
            <person name="Shigenobu S."/>
            <person name="Nishiyama T."/>
            <person name="Yamada A."/>
            <person name="Hasebe M."/>
            <person name="Kawaguchi M."/>
        </authorList>
    </citation>
    <scope>NUCLEOTIDE SEQUENCE</scope>
    <source>
        <strain evidence="3">AT787</strain>
    </source>
</reference>
<dbReference type="EMBL" id="BRPK01000002">
    <property type="protein sequence ID" value="GLB34597.1"/>
    <property type="molecule type" value="Genomic_DNA"/>
</dbReference>
<feature type="signal peptide" evidence="2">
    <location>
        <begin position="1"/>
        <end position="17"/>
    </location>
</feature>
<keyword evidence="2" id="KW-0732">Signal</keyword>